<dbReference type="EMBL" id="CM056815">
    <property type="protein sequence ID" value="KAJ8630219.1"/>
    <property type="molecule type" value="Genomic_DNA"/>
</dbReference>
<gene>
    <name evidence="1" type="ORF">MRB53_023542</name>
</gene>
<comment type="caution">
    <text evidence="1">The sequence shown here is derived from an EMBL/GenBank/DDBJ whole genome shotgun (WGS) entry which is preliminary data.</text>
</comment>
<proteinExistence type="predicted"/>
<organism evidence="1 2">
    <name type="scientific">Persea americana</name>
    <name type="common">Avocado</name>
    <dbReference type="NCBI Taxonomy" id="3435"/>
    <lineage>
        <taxon>Eukaryota</taxon>
        <taxon>Viridiplantae</taxon>
        <taxon>Streptophyta</taxon>
        <taxon>Embryophyta</taxon>
        <taxon>Tracheophyta</taxon>
        <taxon>Spermatophyta</taxon>
        <taxon>Magnoliopsida</taxon>
        <taxon>Magnoliidae</taxon>
        <taxon>Laurales</taxon>
        <taxon>Lauraceae</taxon>
        <taxon>Persea</taxon>
    </lineage>
</organism>
<reference evidence="1 2" key="1">
    <citation type="journal article" date="2022" name="Hortic Res">
        <title>A haplotype resolved chromosomal level avocado genome allows analysis of novel avocado genes.</title>
        <authorList>
            <person name="Nath O."/>
            <person name="Fletcher S.J."/>
            <person name="Hayward A."/>
            <person name="Shaw L.M."/>
            <person name="Masouleh A.K."/>
            <person name="Furtado A."/>
            <person name="Henry R.J."/>
            <person name="Mitter N."/>
        </authorList>
    </citation>
    <scope>NUCLEOTIDE SEQUENCE [LARGE SCALE GENOMIC DNA]</scope>
    <source>
        <strain evidence="2">cv. Hass</strain>
    </source>
</reference>
<sequence>MLLCKSEKLYFRTSLGLLPVSSIDYKAKTLTISHSSCSPSSQFISPSLLSAALPATPQPNSLLLFNCNSRGNEPISSFLRNCSSFYGCRPQEKPFPCLFVNDTEKLEFRFHPKDLSCSHYRRVYGSSSSLSSSSSSSSIEGVEFGTRVSFEVPDRLPHICDECSKPNGNCGIGLRCICHAKECKNKVISGGVRINSYGNLLFSLISIAMMIICFDELVRELIVIEAASHPHYLRKEVVRENWKCHGVWLQ</sequence>
<evidence type="ECO:0000313" key="1">
    <source>
        <dbReference type="EMBL" id="KAJ8630219.1"/>
    </source>
</evidence>
<dbReference type="Proteomes" id="UP001234297">
    <property type="component" value="Chromosome 7"/>
</dbReference>
<name>A0ACC2L9R4_PERAE</name>
<keyword evidence="2" id="KW-1185">Reference proteome</keyword>
<accession>A0ACC2L9R4</accession>
<protein>
    <submittedName>
        <fullName evidence="1">Uncharacterized protein</fullName>
    </submittedName>
</protein>
<evidence type="ECO:0000313" key="2">
    <source>
        <dbReference type="Proteomes" id="UP001234297"/>
    </source>
</evidence>